<sequence length="98" mass="10570">MGAFAYIRFVFQNQAAVIGPAISIIQRMAGIGVGCRRLTNISHGSIGDGANGQVSVPFPRCREMDTTVPDHVLTERKGSFSTVHRPIDKVLIAFVWGG</sequence>
<name>A0A2T6GFR7_9PSED</name>
<evidence type="ECO:0000313" key="2">
    <source>
        <dbReference type="Proteomes" id="UP000244178"/>
    </source>
</evidence>
<evidence type="ECO:0000313" key="1">
    <source>
        <dbReference type="EMBL" id="PUA43003.1"/>
    </source>
</evidence>
<organism evidence="1 2">
    <name type="scientific">Pseudomonas protegens</name>
    <dbReference type="NCBI Taxonomy" id="380021"/>
    <lineage>
        <taxon>Bacteria</taxon>
        <taxon>Pseudomonadati</taxon>
        <taxon>Pseudomonadota</taxon>
        <taxon>Gammaproteobacteria</taxon>
        <taxon>Pseudomonadales</taxon>
        <taxon>Pseudomonadaceae</taxon>
        <taxon>Pseudomonas</taxon>
    </lineage>
</organism>
<proteinExistence type="predicted"/>
<dbReference type="Proteomes" id="UP000244178">
    <property type="component" value="Unassembled WGS sequence"/>
</dbReference>
<gene>
    <name evidence="1" type="ORF">C5U62_20310</name>
</gene>
<dbReference type="EMBL" id="PYJM01000005">
    <property type="protein sequence ID" value="PUA43003.1"/>
    <property type="molecule type" value="Genomic_DNA"/>
</dbReference>
<reference evidence="1 2" key="1">
    <citation type="submission" date="2018-03" db="EMBL/GenBank/DDBJ databases">
        <title>Draft genome sequence of the plant growth promoting rhizobacterium Pseudomonas protegens strain BNJ-SS-45 isolated from wheat (Triticum aestivum) rhizosphere.</title>
        <authorList>
            <person name="Bajpai A."/>
            <person name="Shende K."/>
            <person name="Meena N."/>
            <person name="Upadhyayula S.R."/>
            <person name="Suravajhala P."/>
            <person name="Medicherla K.M."/>
            <person name="Johri B.N."/>
        </authorList>
    </citation>
    <scope>NUCLEOTIDE SEQUENCE [LARGE SCALE GENOMIC DNA]</scope>
    <source>
        <strain evidence="1 2">BNJ-SS-45</strain>
    </source>
</reference>
<dbReference type="AlphaFoldDB" id="A0A2T6GFR7"/>
<comment type="caution">
    <text evidence="1">The sequence shown here is derived from an EMBL/GenBank/DDBJ whole genome shotgun (WGS) entry which is preliminary data.</text>
</comment>
<accession>A0A2T6GFR7</accession>
<protein>
    <submittedName>
        <fullName evidence="1">Uncharacterized protein</fullName>
    </submittedName>
</protein>